<dbReference type="OrthoDB" id="9806874at2"/>
<dbReference type="RefSeq" id="WP_131311174.1">
    <property type="nucleotide sequence ID" value="NZ_SJFN01000036.1"/>
</dbReference>
<sequence length="237" mass="26624">MTDQLLLDLVACLWFVVAWHGVDPVVDRMRWGGPSLTMLMDAHRRRWMDVMRARNLRMVDTAIMASLQNGTAFFASSSLIALGGSFALLNQTDRMVEIFHDLPFHVASAKTVLEAKILGLAAIYAFAFFKFGWSYRLFNYSAILIGAVPEPDEADPAEMERATDRAADMQIDAGHHFHSGLRALFFSVGFFGWFVNAWVFLASTTFILGVLMRRQYLSRARAALLDEAAAKRPISRP</sequence>
<feature type="transmembrane region" description="Helical" evidence="1">
    <location>
        <begin position="72"/>
        <end position="90"/>
    </location>
</feature>
<proteinExistence type="predicted"/>
<dbReference type="Pfam" id="PF04654">
    <property type="entry name" value="DUF599"/>
    <property type="match status" value="1"/>
</dbReference>
<evidence type="ECO:0000313" key="3">
    <source>
        <dbReference type="Proteomes" id="UP000292781"/>
    </source>
</evidence>
<dbReference type="EMBL" id="SJFN01000036">
    <property type="protein sequence ID" value="TBW34050.1"/>
    <property type="molecule type" value="Genomic_DNA"/>
</dbReference>
<keyword evidence="1" id="KW-0812">Transmembrane</keyword>
<keyword evidence="3" id="KW-1185">Reference proteome</keyword>
<protein>
    <submittedName>
        <fullName evidence="2">DUF599 family protein</fullName>
    </submittedName>
</protein>
<dbReference type="InterPro" id="IPR006747">
    <property type="entry name" value="DUF599"/>
</dbReference>
<comment type="caution">
    <text evidence="2">The sequence shown here is derived from an EMBL/GenBank/DDBJ whole genome shotgun (WGS) entry which is preliminary data.</text>
</comment>
<evidence type="ECO:0000256" key="1">
    <source>
        <dbReference type="SAM" id="Phobius"/>
    </source>
</evidence>
<feature type="transmembrane region" description="Helical" evidence="1">
    <location>
        <begin position="5"/>
        <end position="22"/>
    </location>
</feature>
<dbReference type="PANTHER" id="PTHR31881:SF6">
    <property type="entry name" value="OS09G0494600 PROTEIN"/>
    <property type="match status" value="1"/>
</dbReference>
<organism evidence="2 3">
    <name type="scientific">Siculibacillus lacustris</name>
    <dbReference type="NCBI Taxonomy" id="1549641"/>
    <lineage>
        <taxon>Bacteria</taxon>
        <taxon>Pseudomonadati</taxon>
        <taxon>Pseudomonadota</taxon>
        <taxon>Alphaproteobacteria</taxon>
        <taxon>Hyphomicrobiales</taxon>
        <taxon>Ancalomicrobiaceae</taxon>
        <taxon>Siculibacillus</taxon>
    </lineage>
</organism>
<dbReference type="AlphaFoldDB" id="A0A4Q9VGB9"/>
<evidence type="ECO:0000313" key="2">
    <source>
        <dbReference type="EMBL" id="TBW34050.1"/>
    </source>
</evidence>
<gene>
    <name evidence="2" type="ORF">EYW49_18800</name>
</gene>
<keyword evidence="1" id="KW-1133">Transmembrane helix</keyword>
<keyword evidence="1" id="KW-0472">Membrane</keyword>
<name>A0A4Q9VGB9_9HYPH</name>
<feature type="transmembrane region" description="Helical" evidence="1">
    <location>
        <begin position="190"/>
        <end position="211"/>
    </location>
</feature>
<dbReference type="PANTHER" id="PTHR31881">
    <property type="match status" value="1"/>
</dbReference>
<accession>A0A4Q9VGB9</accession>
<dbReference type="Proteomes" id="UP000292781">
    <property type="component" value="Unassembled WGS sequence"/>
</dbReference>
<feature type="transmembrane region" description="Helical" evidence="1">
    <location>
        <begin position="111"/>
        <end position="129"/>
    </location>
</feature>
<reference evidence="2 3" key="1">
    <citation type="submission" date="2019-02" db="EMBL/GenBank/DDBJ databases">
        <title>Siculibacillus lacustris gen. nov., sp. nov., a new rosette-forming bacterium isolated from a freshwater crater lake (Lake St. Ana, Romania).</title>
        <authorList>
            <person name="Felfoldi T."/>
            <person name="Marton Z."/>
            <person name="Szabo A."/>
            <person name="Mentes A."/>
            <person name="Boka K."/>
            <person name="Marialigeti K."/>
            <person name="Mathe I."/>
            <person name="Koncz M."/>
            <person name="Schumann P."/>
            <person name="Toth E."/>
        </authorList>
    </citation>
    <scope>NUCLEOTIDE SEQUENCE [LARGE SCALE GENOMIC DNA]</scope>
    <source>
        <strain evidence="2 3">SA-279</strain>
    </source>
</reference>